<comment type="similarity">
    <text evidence="10">Belongs to the insect chemoreceptor superfamily. Heteromeric odorant receptor channel (TC 1.A.69) family.</text>
</comment>
<dbReference type="PANTHER" id="PTHR21137">
    <property type="entry name" value="ODORANT RECEPTOR"/>
    <property type="match status" value="1"/>
</dbReference>
<keyword evidence="9 10" id="KW-0807">Transducer</keyword>
<evidence type="ECO:0000256" key="7">
    <source>
        <dbReference type="ARBA" id="ARBA00023136"/>
    </source>
</evidence>
<evidence type="ECO:0000256" key="2">
    <source>
        <dbReference type="ARBA" id="ARBA00022475"/>
    </source>
</evidence>
<keyword evidence="8 10" id="KW-0675">Receptor</keyword>
<protein>
    <recommendedName>
        <fullName evidence="10">Odorant receptor</fullName>
    </recommendedName>
</protein>
<comment type="subcellular location">
    <subcellularLocation>
        <location evidence="1 10">Cell membrane</location>
        <topology evidence="1 10">Multi-pass membrane protein</topology>
    </subcellularLocation>
</comment>
<keyword evidence="5 10" id="KW-0552">Olfaction</keyword>
<dbReference type="AlphaFoldDB" id="A0A345BET6"/>
<name>A0A345BET6_9NEOP</name>
<evidence type="ECO:0000256" key="6">
    <source>
        <dbReference type="ARBA" id="ARBA00022989"/>
    </source>
</evidence>
<evidence type="ECO:0000256" key="8">
    <source>
        <dbReference type="ARBA" id="ARBA00023170"/>
    </source>
</evidence>
<keyword evidence="7 10" id="KW-0472">Membrane</keyword>
<feature type="transmembrane region" description="Helical" evidence="10">
    <location>
        <begin position="192"/>
        <end position="215"/>
    </location>
</feature>
<evidence type="ECO:0000256" key="9">
    <source>
        <dbReference type="ARBA" id="ARBA00023224"/>
    </source>
</evidence>
<feature type="transmembrane region" description="Helical" evidence="10">
    <location>
        <begin position="32"/>
        <end position="50"/>
    </location>
</feature>
<dbReference type="PANTHER" id="PTHR21137:SF35">
    <property type="entry name" value="ODORANT RECEPTOR 19A-RELATED"/>
    <property type="match status" value="1"/>
</dbReference>
<dbReference type="GO" id="GO:0004984">
    <property type="term" value="F:olfactory receptor activity"/>
    <property type="evidence" value="ECO:0007669"/>
    <property type="project" value="InterPro"/>
</dbReference>
<comment type="caution">
    <text evidence="10">Lacks conserved residue(s) required for the propagation of feature annotation.</text>
</comment>
<organism evidence="11">
    <name type="scientific">Lobesia botrana</name>
    <dbReference type="NCBI Taxonomy" id="209534"/>
    <lineage>
        <taxon>Eukaryota</taxon>
        <taxon>Metazoa</taxon>
        <taxon>Ecdysozoa</taxon>
        <taxon>Arthropoda</taxon>
        <taxon>Hexapoda</taxon>
        <taxon>Insecta</taxon>
        <taxon>Pterygota</taxon>
        <taxon>Neoptera</taxon>
        <taxon>Endopterygota</taxon>
        <taxon>Lepidoptera</taxon>
        <taxon>Glossata</taxon>
        <taxon>Ditrysia</taxon>
        <taxon>Tortricoidea</taxon>
        <taxon>Tortricidae</taxon>
        <taxon>Olethreutinae</taxon>
        <taxon>Olethreutini</taxon>
        <taxon>Lobesia</taxon>
    </lineage>
</organism>
<proteinExistence type="evidence at transcript level"/>
<reference evidence="11" key="1">
    <citation type="journal article" date="2018" name="Comp. Biochem. Physiol. Part D Genomics Proteomics">
        <title>Analysis of the grapevine moth Lobesia botrana antennal transcriptome and expression of odorant-binding and chemosensory proteins.</title>
        <authorList>
            <person name="Rojas V."/>
            <person name="Jimenez H."/>
            <person name="Palma-Millanao R."/>
            <person name="Gonzalez-Gonzalez A."/>
            <person name="Machuca J."/>
            <person name="Godoy R."/>
            <person name="Ceballos R."/>
            <person name="Mutis A."/>
            <person name="Venthur H."/>
        </authorList>
    </citation>
    <scope>NUCLEOTIDE SEQUENCE</scope>
</reference>
<keyword evidence="2" id="KW-1003">Cell membrane</keyword>
<feature type="transmembrane region" description="Helical" evidence="10">
    <location>
        <begin position="115"/>
        <end position="138"/>
    </location>
</feature>
<accession>A0A345BET6</accession>
<keyword evidence="4 10" id="KW-0812">Transmembrane</keyword>
<keyword evidence="3 10" id="KW-0716">Sensory transduction</keyword>
<dbReference type="GO" id="GO:0005886">
    <property type="term" value="C:plasma membrane"/>
    <property type="evidence" value="ECO:0007669"/>
    <property type="project" value="UniProtKB-SubCell"/>
</dbReference>
<evidence type="ECO:0000256" key="5">
    <source>
        <dbReference type="ARBA" id="ARBA00022725"/>
    </source>
</evidence>
<keyword evidence="6 10" id="KW-1133">Transmembrane helix</keyword>
<evidence type="ECO:0000256" key="1">
    <source>
        <dbReference type="ARBA" id="ARBA00004651"/>
    </source>
</evidence>
<dbReference type="InterPro" id="IPR004117">
    <property type="entry name" value="7tm6_olfct_rcpt"/>
</dbReference>
<feature type="transmembrane region" description="Helical" evidence="10">
    <location>
        <begin position="56"/>
        <end position="75"/>
    </location>
</feature>
<evidence type="ECO:0000256" key="3">
    <source>
        <dbReference type="ARBA" id="ARBA00022606"/>
    </source>
</evidence>
<dbReference type="GO" id="GO:0005549">
    <property type="term" value="F:odorant binding"/>
    <property type="evidence" value="ECO:0007669"/>
    <property type="project" value="InterPro"/>
</dbReference>
<evidence type="ECO:0000313" key="11">
    <source>
        <dbReference type="EMBL" id="AXF48760.1"/>
    </source>
</evidence>
<sequence>MNRLRLIMQSLGSWPEKRYNNDRLFAGSKCNLLWIMASIVAITLALVFVLQNWHEITFFDLGHDILCILLTYWVLQRLILARTQKYQEMVRDYLYEFHLFYYKDQSQYSAKMYSLIHVISGIFTFYVICLMVTGMTLFNLKPWYNNYSRGMFSAHRPANSTFEHAVYLYSPGGFSYTNMKGYWILFIWNLPVSYFVTCGLCGFDLLVSTIIFQILGHLEILKYNLLSIPLPTDEGKDGMYSIEENIQIRKYLKENIVHHKLIINFVEKCSDALSKYLFLFYLIQQITSCILLLEISAMTSDALAKYGPLTCGLYQQLIQISVLFELVNTKSVQLIDSIYELPWECMDTSNRKTVLFMLLRAQTTLSLKAGKLVPVGVQTMAAILKTTISYYMMLRAVAGDR</sequence>
<evidence type="ECO:0000256" key="10">
    <source>
        <dbReference type="RuleBase" id="RU351113"/>
    </source>
</evidence>
<evidence type="ECO:0000256" key="4">
    <source>
        <dbReference type="ARBA" id="ARBA00022692"/>
    </source>
</evidence>
<dbReference type="EMBL" id="MG816575">
    <property type="protein sequence ID" value="AXF48760.1"/>
    <property type="molecule type" value="mRNA"/>
</dbReference>
<dbReference type="GO" id="GO:0007165">
    <property type="term" value="P:signal transduction"/>
    <property type="evidence" value="ECO:0007669"/>
    <property type="project" value="UniProtKB-KW"/>
</dbReference>
<dbReference type="Pfam" id="PF02949">
    <property type="entry name" value="7tm_6"/>
    <property type="match status" value="1"/>
</dbReference>